<dbReference type="InterPro" id="IPR012349">
    <property type="entry name" value="Split_barrel_FMN-bd"/>
</dbReference>
<keyword evidence="2" id="KW-1185">Reference proteome</keyword>
<organism evidence="1 2">
    <name type="scientific">Flavobacterium agricola</name>
    <dbReference type="NCBI Taxonomy" id="2870839"/>
    <lineage>
        <taxon>Bacteria</taxon>
        <taxon>Pseudomonadati</taxon>
        <taxon>Bacteroidota</taxon>
        <taxon>Flavobacteriia</taxon>
        <taxon>Flavobacteriales</taxon>
        <taxon>Flavobacteriaceae</taxon>
        <taxon>Flavobacterium</taxon>
    </lineage>
</organism>
<evidence type="ECO:0000313" key="2">
    <source>
        <dbReference type="Proteomes" id="UP001163328"/>
    </source>
</evidence>
<protein>
    <submittedName>
        <fullName evidence="1">FMN-binding negative transcriptional regulator</fullName>
    </submittedName>
</protein>
<dbReference type="InterPro" id="IPR007396">
    <property type="entry name" value="TR_PAI2-type"/>
</dbReference>
<dbReference type="Pfam" id="PF04299">
    <property type="entry name" value="FMN_bind_2"/>
    <property type="match status" value="1"/>
</dbReference>
<evidence type="ECO:0000313" key="1">
    <source>
        <dbReference type="EMBL" id="UYW01890.1"/>
    </source>
</evidence>
<dbReference type="SUPFAM" id="SSF50475">
    <property type="entry name" value="FMN-binding split barrel"/>
    <property type="match status" value="1"/>
</dbReference>
<gene>
    <name evidence="1" type="ORF">K5I29_02950</name>
</gene>
<dbReference type="PIRSF" id="PIRSF010372">
    <property type="entry name" value="PaiB"/>
    <property type="match status" value="1"/>
</dbReference>
<accession>A0ABY6M2D4</accession>
<proteinExistence type="predicted"/>
<dbReference type="PANTHER" id="PTHR35802:SF1">
    <property type="entry name" value="PROTEASE SYNTHASE AND SPORULATION PROTEIN PAI 2"/>
    <property type="match status" value="1"/>
</dbReference>
<dbReference type="EMBL" id="CP081495">
    <property type="protein sequence ID" value="UYW01890.1"/>
    <property type="molecule type" value="Genomic_DNA"/>
</dbReference>
<dbReference type="PANTHER" id="PTHR35802">
    <property type="entry name" value="PROTEASE SYNTHASE AND SPORULATION PROTEIN PAI 2"/>
    <property type="match status" value="1"/>
</dbReference>
<reference evidence="1" key="1">
    <citation type="submission" date="2021-08" db="EMBL/GenBank/DDBJ databases">
        <title>Flavobacterium sp. strain CC-SYL302.</title>
        <authorList>
            <person name="Lin S.-Y."/>
            <person name="Lee T.-H."/>
            <person name="Young C.-C."/>
        </authorList>
    </citation>
    <scope>NUCLEOTIDE SEQUENCE</scope>
    <source>
        <strain evidence="1">CC-SYL302</strain>
    </source>
</reference>
<name>A0ABY6M2D4_9FLAO</name>
<dbReference type="Proteomes" id="UP001163328">
    <property type="component" value="Chromosome"/>
</dbReference>
<sequence>MYLPKLFKTDDFNVLRDIVTNNAFANLTIFNERILATRAMMLLHGTESDFFIETHIAKANPVARKLNLEQEVLCDFLGVSTYISSSWYDHVNVSTWNYEQVQIYGKVEIMTDNELFNHLSQVTQKFERTQKCPMTVDKMDKAYVESEMAGAVGYRIYPTEVKIKQKLSQNRDAANMQRIIENLAESEHEMDQLMLRKLKK</sequence>
<dbReference type="RefSeq" id="WP_264434365.1">
    <property type="nucleotide sequence ID" value="NZ_CP081495.1"/>
</dbReference>
<dbReference type="Gene3D" id="2.30.110.10">
    <property type="entry name" value="Electron Transport, Fmn-binding Protein, Chain A"/>
    <property type="match status" value="1"/>
</dbReference>